<accession>A0A0A9AI32</accession>
<evidence type="ECO:0000313" key="1">
    <source>
        <dbReference type="EMBL" id="JAD49513.1"/>
    </source>
</evidence>
<name>A0A0A9AI32_ARUDO</name>
<reference evidence="1" key="2">
    <citation type="journal article" date="2015" name="Data Brief">
        <title>Shoot transcriptome of the giant reed, Arundo donax.</title>
        <authorList>
            <person name="Barrero R.A."/>
            <person name="Guerrero F.D."/>
            <person name="Moolhuijzen P."/>
            <person name="Goolsby J.A."/>
            <person name="Tidwell J."/>
            <person name="Bellgard S.E."/>
            <person name="Bellgard M.I."/>
        </authorList>
    </citation>
    <scope>NUCLEOTIDE SEQUENCE</scope>
    <source>
        <tissue evidence="1">Shoot tissue taken approximately 20 cm above the soil surface</tissue>
    </source>
</reference>
<sequence>MTNATWPVAVSGNEDYTIRMYTDIGSGTSVYVILTVSSGALDFASSFSGAKMVLDP</sequence>
<organism evidence="1">
    <name type="scientific">Arundo donax</name>
    <name type="common">Giant reed</name>
    <name type="synonym">Donax arundinaceus</name>
    <dbReference type="NCBI Taxonomy" id="35708"/>
    <lineage>
        <taxon>Eukaryota</taxon>
        <taxon>Viridiplantae</taxon>
        <taxon>Streptophyta</taxon>
        <taxon>Embryophyta</taxon>
        <taxon>Tracheophyta</taxon>
        <taxon>Spermatophyta</taxon>
        <taxon>Magnoliopsida</taxon>
        <taxon>Liliopsida</taxon>
        <taxon>Poales</taxon>
        <taxon>Poaceae</taxon>
        <taxon>PACMAD clade</taxon>
        <taxon>Arundinoideae</taxon>
        <taxon>Arundineae</taxon>
        <taxon>Arundo</taxon>
    </lineage>
</organism>
<reference evidence="1" key="1">
    <citation type="submission" date="2014-09" db="EMBL/GenBank/DDBJ databases">
        <authorList>
            <person name="Magalhaes I.L.F."/>
            <person name="Oliveira U."/>
            <person name="Santos F.R."/>
            <person name="Vidigal T.H.D.A."/>
            <person name="Brescovit A.D."/>
            <person name="Santos A.J."/>
        </authorList>
    </citation>
    <scope>NUCLEOTIDE SEQUENCE</scope>
    <source>
        <tissue evidence="1">Shoot tissue taken approximately 20 cm above the soil surface</tissue>
    </source>
</reference>
<protein>
    <submittedName>
        <fullName evidence="1">Uncharacterized protein</fullName>
    </submittedName>
</protein>
<dbReference type="AlphaFoldDB" id="A0A0A9AI32"/>
<proteinExistence type="predicted"/>
<dbReference type="EMBL" id="GBRH01248382">
    <property type="protein sequence ID" value="JAD49513.1"/>
    <property type="molecule type" value="Transcribed_RNA"/>
</dbReference>